<name>A0A7W9E2I1_9MICO</name>
<evidence type="ECO:0000256" key="1">
    <source>
        <dbReference type="SAM" id="MobiDB-lite"/>
    </source>
</evidence>
<gene>
    <name evidence="2" type="ORF">BJ997_000664</name>
</gene>
<organism evidence="2 3">
    <name type="scientific">Cryobacterium roopkundense</name>
    <dbReference type="NCBI Taxonomy" id="1001240"/>
    <lineage>
        <taxon>Bacteria</taxon>
        <taxon>Bacillati</taxon>
        <taxon>Actinomycetota</taxon>
        <taxon>Actinomycetes</taxon>
        <taxon>Micrococcales</taxon>
        <taxon>Microbacteriaceae</taxon>
        <taxon>Cryobacterium</taxon>
    </lineage>
</organism>
<evidence type="ECO:0000313" key="2">
    <source>
        <dbReference type="EMBL" id="MBB5640116.1"/>
    </source>
</evidence>
<comment type="caution">
    <text evidence="2">The sequence shown here is derived from an EMBL/GenBank/DDBJ whole genome shotgun (WGS) entry which is preliminary data.</text>
</comment>
<dbReference type="EMBL" id="JACHBQ010000001">
    <property type="protein sequence ID" value="MBB5640116.1"/>
    <property type="molecule type" value="Genomic_DNA"/>
</dbReference>
<dbReference type="RefSeq" id="WP_160175881.1">
    <property type="nucleotide sequence ID" value="NZ_JACHBQ010000001.1"/>
</dbReference>
<feature type="region of interest" description="Disordered" evidence="1">
    <location>
        <begin position="1"/>
        <end position="58"/>
    </location>
</feature>
<proteinExistence type="predicted"/>
<accession>A0A7W9E2I1</accession>
<feature type="compositionally biased region" description="Basic and acidic residues" evidence="1">
    <location>
        <begin position="31"/>
        <end position="58"/>
    </location>
</feature>
<sequence length="58" mass="6464">MTQHPPKPADDTADATGVDSQRLTPDDEGWSEERMRAAKPREIRLNPDGTRHTDAPQP</sequence>
<evidence type="ECO:0000313" key="3">
    <source>
        <dbReference type="Proteomes" id="UP000561726"/>
    </source>
</evidence>
<reference evidence="2 3" key="1">
    <citation type="submission" date="2020-08" db="EMBL/GenBank/DDBJ databases">
        <title>Sequencing the genomes of 1000 actinobacteria strains.</title>
        <authorList>
            <person name="Klenk H.-P."/>
        </authorList>
    </citation>
    <scope>NUCLEOTIDE SEQUENCE [LARGE SCALE GENOMIC DNA]</scope>
    <source>
        <strain evidence="2 3">DSM 21065</strain>
    </source>
</reference>
<dbReference type="AlphaFoldDB" id="A0A7W9E2I1"/>
<protein>
    <submittedName>
        <fullName evidence="2">Uncharacterized protein</fullName>
    </submittedName>
</protein>
<dbReference type="Proteomes" id="UP000561726">
    <property type="component" value="Unassembled WGS sequence"/>
</dbReference>
<dbReference type="OrthoDB" id="5122175at2"/>